<sequence>MPDNTDDNSIEEIIKTSGIEFYDFNEFSEFNKIGEGGFGQIERAYWKKRKITVALKSLKVKMNSNENVNEGFKREARLLANISKDSEQHPNVNQFYGVTKTKDENLRYFLILEYTNGGNLREYLKKHFAELTWGKKLNMAFEIASGLKYLHINKNIIHRDLVRIFFFFLQHLTNCKLWRGN</sequence>
<dbReference type="InterPro" id="IPR000719">
    <property type="entry name" value="Prot_kinase_dom"/>
</dbReference>
<comment type="subcellular location">
    <subcellularLocation>
        <location evidence="1">Membrane</location>
        <topology evidence="1">Single-pass membrane protein</topology>
    </subcellularLocation>
</comment>
<accession>A0A397W1W3</accession>
<proteinExistence type="predicted"/>
<organism evidence="4 5">
    <name type="scientific">Gigaspora rosea</name>
    <dbReference type="NCBI Taxonomy" id="44941"/>
    <lineage>
        <taxon>Eukaryota</taxon>
        <taxon>Fungi</taxon>
        <taxon>Fungi incertae sedis</taxon>
        <taxon>Mucoromycota</taxon>
        <taxon>Glomeromycotina</taxon>
        <taxon>Glomeromycetes</taxon>
        <taxon>Diversisporales</taxon>
        <taxon>Gigasporaceae</taxon>
        <taxon>Gigaspora</taxon>
    </lineage>
</organism>
<dbReference type="InterPro" id="IPR001245">
    <property type="entry name" value="Ser-Thr/Tyr_kinase_cat_dom"/>
</dbReference>
<dbReference type="PANTHER" id="PTHR24416">
    <property type="entry name" value="TYROSINE-PROTEIN KINASE RECEPTOR"/>
    <property type="match status" value="1"/>
</dbReference>
<keyword evidence="2" id="KW-0067">ATP-binding</keyword>
<feature type="binding site" evidence="2">
    <location>
        <position position="56"/>
    </location>
    <ligand>
        <name>ATP</name>
        <dbReference type="ChEBI" id="CHEBI:30616"/>
    </ligand>
</feature>
<dbReference type="PROSITE" id="PS00107">
    <property type="entry name" value="PROTEIN_KINASE_ATP"/>
    <property type="match status" value="1"/>
</dbReference>
<dbReference type="InterPro" id="IPR017441">
    <property type="entry name" value="Protein_kinase_ATP_BS"/>
</dbReference>
<evidence type="ECO:0000259" key="3">
    <source>
        <dbReference type="PROSITE" id="PS50011"/>
    </source>
</evidence>
<dbReference type="STRING" id="44941.A0A397W1W3"/>
<reference evidence="4 5" key="1">
    <citation type="submission" date="2018-06" db="EMBL/GenBank/DDBJ databases">
        <title>Comparative genomics reveals the genomic features of Rhizophagus irregularis, R. cerebriforme, R. diaphanum and Gigaspora rosea, and their symbiotic lifestyle signature.</title>
        <authorList>
            <person name="Morin E."/>
            <person name="San Clemente H."/>
            <person name="Chen E.C.H."/>
            <person name="De La Providencia I."/>
            <person name="Hainaut M."/>
            <person name="Kuo A."/>
            <person name="Kohler A."/>
            <person name="Murat C."/>
            <person name="Tang N."/>
            <person name="Roy S."/>
            <person name="Loubradou J."/>
            <person name="Henrissat B."/>
            <person name="Grigoriev I.V."/>
            <person name="Corradi N."/>
            <person name="Roux C."/>
            <person name="Martin F.M."/>
        </authorList>
    </citation>
    <scope>NUCLEOTIDE SEQUENCE [LARGE SCALE GENOMIC DNA]</scope>
    <source>
        <strain evidence="4 5">DAOM 194757</strain>
    </source>
</reference>
<dbReference type="GO" id="GO:0005886">
    <property type="term" value="C:plasma membrane"/>
    <property type="evidence" value="ECO:0007669"/>
    <property type="project" value="TreeGrafter"/>
</dbReference>
<dbReference type="InterPro" id="IPR011009">
    <property type="entry name" value="Kinase-like_dom_sf"/>
</dbReference>
<dbReference type="GO" id="GO:0007169">
    <property type="term" value="P:cell surface receptor protein tyrosine kinase signaling pathway"/>
    <property type="evidence" value="ECO:0007669"/>
    <property type="project" value="TreeGrafter"/>
</dbReference>
<dbReference type="AlphaFoldDB" id="A0A397W1W3"/>
<dbReference type="GO" id="GO:0005524">
    <property type="term" value="F:ATP binding"/>
    <property type="evidence" value="ECO:0007669"/>
    <property type="project" value="UniProtKB-UniRule"/>
</dbReference>
<comment type="caution">
    <text evidence="4">The sequence shown here is derived from an EMBL/GenBank/DDBJ whole genome shotgun (WGS) entry which is preliminary data.</text>
</comment>
<name>A0A397W1W3_9GLOM</name>
<keyword evidence="5" id="KW-1185">Reference proteome</keyword>
<evidence type="ECO:0000256" key="2">
    <source>
        <dbReference type="PROSITE-ProRule" id="PRU10141"/>
    </source>
</evidence>
<dbReference type="PANTHER" id="PTHR24416:SF611">
    <property type="entry name" value="TYROSINE-PROTEIN KINASE TRANSMEMBRANE RECEPTOR ROR"/>
    <property type="match status" value="1"/>
</dbReference>
<dbReference type="EMBL" id="QKWP01000078">
    <property type="protein sequence ID" value="RIB28071.1"/>
    <property type="molecule type" value="Genomic_DNA"/>
</dbReference>
<dbReference type="InterPro" id="IPR050122">
    <property type="entry name" value="RTK"/>
</dbReference>
<dbReference type="GO" id="GO:0004714">
    <property type="term" value="F:transmembrane receptor protein tyrosine kinase activity"/>
    <property type="evidence" value="ECO:0007669"/>
    <property type="project" value="TreeGrafter"/>
</dbReference>
<dbReference type="Proteomes" id="UP000266673">
    <property type="component" value="Unassembled WGS sequence"/>
</dbReference>
<keyword evidence="2" id="KW-0547">Nucleotide-binding</keyword>
<gene>
    <name evidence="4" type="ORF">C2G38_1611893</name>
</gene>
<keyword evidence="4" id="KW-0418">Kinase</keyword>
<dbReference type="PROSITE" id="PS50011">
    <property type="entry name" value="PROTEIN_KINASE_DOM"/>
    <property type="match status" value="1"/>
</dbReference>
<dbReference type="OrthoDB" id="10261027at2759"/>
<dbReference type="GO" id="GO:0043235">
    <property type="term" value="C:receptor complex"/>
    <property type="evidence" value="ECO:0007669"/>
    <property type="project" value="TreeGrafter"/>
</dbReference>
<protein>
    <submittedName>
        <fullName evidence="4">Kinase-like domain-containing protein</fullName>
    </submittedName>
</protein>
<keyword evidence="4" id="KW-0808">Transferase</keyword>
<dbReference type="SUPFAM" id="SSF56112">
    <property type="entry name" value="Protein kinase-like (PK-like)"/>
    <property type="match status" value="1"/>
</dbReference>
<dbReference type="Gene3D" id="1.10.510.10">
    <property type="entry name" value="Transferase(Phosphotransferase) domain 1"/>
    <property type="match status" value="1"/>
</dbReference>
<dbReference type="Pfam" id="PF07714">
    <property type="entry name" value="PK_Tyr_Ser-Thr"/>
    <property type="match status" value="1"/>
</dbReference>
<evidence type="ECO:0000256" key="1">
    <source>
        <dbReference type="ARBA" id="ARBA00004167"/>
    </source>
</evidence>
<evidence type="ECO:0000313" key="4">
    <source>
        <dbReference type="EMBL" id="RIB28071.1"/>
    </source>
</evidence>
<feature type="domain" description="Protein kinase" evidence="3">
    <location>
        <begin position="27"/>
        <end position="181"/>
    </location>
</feature>
<evidence type="ECO:0000313" key="5">
    <source>
        <dbReference type="Proteomes" id="UP000266673"/>
    </source>
</evidence>